<dbReference type="AlphaFoldDB" id="A0A366WSA6"/>
<dbReference type="OrthoDB" id="9779263at2"/>
<evidence type="ECO:0000313" key="2">
    <source>
        <dbReference type="EMBL" id="RBW52840.1"/>
    </source>
</evidence>
<protein>
    <submittedName>
        <fullName evidence="2">Molybdopterin biosynthesis protein</fullName>
    </submittedName>
</protein>
<dbReference type="UniPathway" id="UPA00344"/>
<dbReference type="SMART" id="SM00852">
    <property type="entry name" value="MoCF_biosynth"/>
    <property type="match status" value="1"/>
</dbReference>
<dbReference type="InterPro" id="IPR001453">
    <property type="entry name" value="MoaB/Mog_dom"/>
</dbReference>
<reference evidence="2 3" key="1">
    <citation type="submission" date="2018-07" db="EMBL/GenBank/DDBJ databases">
        <title>Modular assembly of carbohydrate-degrading microbial communities in the ocean.</title>
        <authorList>
            <person name="Enke T.N."/>
            <person name="Datta M.S."/>
            <person name="Schwartzman J.A."/>
            <person name="Cermak N."/>
            <person name="Schmitz D.A."/>
            <person name="Barrere J."/>
            <person name="Cordero O.X."/>
        </authorList>
    </citation>
    <scope>NUCLEOTIDE SEQUENCE [LARGE SCALE GENOMIC DNA]</scope>
    <source>
        <strain evidence="2 3">C3M10</strain>
    </source>
</reference>
<gene>
    <name evidence="2" type="ORF">DS909_16530</name>
</gene>
<dbReference type="RefSeq" id="WP_113824556.1">
    <property type="nucleotide sequence ID" value="NZ_QOCE01000038.1"/>
</dbReference>
<dbReference type="Pfam" id="PF00994">
    <property type="entry name" value="MoCF_biosynth"/>
    <property type="match status" value="1"/>
</dbReference>
<comment type="caution">
    <text evidence="2">The sequence shown here is derived from an EMBL/GenBank/DDBJ whole genome shotgun (WGS) entry which is preliminary data.</text>
</comment>
<dbReference type="Proteomes" id="UP000252706">
    <property type="component" value="Unassembled WGS sequence"/>
</dbReference>
<dbReference type="EMBL" id="QOCE01000038">
    <property type="protein sequence ID" value="RBW52840.1"/>
    <property type="molecule type" value="Genomic_DNA"/>
</dbReference>
<organism evidence="2 3">
    <name type="scientific">Phaeobacter gallaeciensis</name>
    <dbReference type="NCBI Taxonomy" id="60890"/>
    <lineage>
        <taxon>Bacteria</taxon>
        <taxon>Pseudomonadati</taxon>
        <taxon>Pseudomonadota</taxon>
        <taxon>Alphaproteobacteria</taxon>
        <taxon>Rhodobacterales</taxon>
        <taxon>Roseobacteraceae</taxon>
        <taxon>Phaeobacter</taxon>
    </lineage>
</organism>
<sequence>MKFGPLPVSAAEGAILAHSVTVDDGRLRKGVTLTVGHLERLSTAGVTEVVVAQLEPGDLHEDEAARRLAAALAADPEMAHLKVTDPFTGRVNLLAAGPGVVELDVAAIERFNLVHPMITVATVPPFQQMAAGGMVATIKVISYAVSERDVAAACAEALDAIRLRRPIYKTAGLVISDIPGGPSNDKGIRSISARVEGLGMSMADIQITDHDPDALADAVQRISGDFVMILTGSATSDPEDVAPSAVRLAGGQVERFGMPVDPGNLLFLGKLGTRPIIGLPGCARAPALNGADWVLSRVACGVTVRDRDIAAMGVGGLLKEIPTRPQPRAGKRHQ</sequence>
<proteinExistence type="predicted"/>
<dbReference type="Gene3D" id="3.40.980.10">
    <property type="entry name" value="MoaB/Mog-like domain"/>
    <property type="match status" value="1"/>
</dbReference>
<accession>A0A366WSA6</accession>
<evidence type="ECO:0000259" key="1">
    <source>
        <dbReference type="SMART" id="SM00852"/>
    </source>
</evidence>
<dbReference type="SUPFAM" id="SSF53218">
    <property type="entry name" value="Molybdenum cofactor biosynthesis proteins"/>
    <property type="match status" value="1"/>
</dbReference>
<evidence type="ECO:0000313" key="3">
    <source>
        <dbReference type="Proteomes" id="UP000252706"/>
    </source>
</evidence>
<dbReference type="CDD" id="cd03522">
    <property type="entry name" value="MoeA_like"/>
    <property type="match status" value="1"/>
</dbReference>
<name>A0A366WSA6_9RHOB</name>
<dbReference type="InterPro" id="IPR036425">
    <property type="entry name" value="MoaB/Mog-like_dom_sf"/>
</dbReference>
<feature type="domain" description="MoaB/Mog" evidence="1">
    <location>
        <begin position="171"/>
        <end position="300"/>
    </location>
</feature>